<dbReference type="PANTHER" id="PTHR13016:SF0">
    <property type="entry name" value="AMME SYNDROME CANDIDATE GENE 1 PROTEIN"/>
    <property type="match status" value="1"/>
</dbReference>
<dbReference type="AlphaFoldDB" id="A0A8X7NEA1"/>
<comment type="caution">
    <text evidence="3">The sequence shown here is derived from an EMBL/GenBank/DDBJ whole genome shotgun (WGS) entry which is preliminary data.</text>
</comment>
<dbReference type="Gene3D" id="3.30.700.20">
    <property type="entry name" value="Hypothetical protein ph0010, domain 1"/>
    <property type="match status" value="1"/>
</dbReference>
<proteinExistence type="predicted"/>
<keyword evidence="4" id="KW-1185">Reference proteome</keyword>
<dbReference type="PANTHER" id="PTHR13016">
    <property type="entry name" value="AMMECR1 HOMOLOG"/>
    <property type="match status" value="1"/>
</dbReference>
<dbReference type="EMBL" id="LWDG02000051">
    <property type="protein sequence ID" value="KAE8270430.1"/>
    <property type="molecule type" value="Genomic_DNA"/>
</dbReference>
<protein>
    <recommendedName>
        <fullName evidence="2">AMMECR1 domain-containing protein</fullName>
    </recommendedName>
</protein>
<dbReference type="NCBIfam" id="TIGR00296">
    <property type="entry name" value="TIGR00296 family protein"/>
    <property type="match status" value="1"/>
</dbReference>
<evidence type="ECO:0000313" key="4">
    <source>
        <dbReference type="Proteomes" id="UP000078113"/>
    </source>
</evidence>
<feature type="compositionally biased region" description="Basic and acidic residues" evidence="1">
    <location>
        <begin position="1"/>
        <end position="11"/>
    </location>
</feature>
<dbReference type="Pfam" id="PF01871">
    <property type="entry name" value="AMMECR1"/>
    <property type="match status" value="1"/>
</dbReference>
<feature type="region of interest" description="Disordered" evidence="1">
    <location>
        <begin position="1"/>
        <end position="24"/>
    </location>
</feature>
<reference evidence="3" key="1">
    <citation type="submission" date="2016-04" db="EMBL/GenBank/DDBJ databases">
        <authorList>
            <person name="Nguyen H.D."/>
            <person name="Samba Siva P."/>
            <person name="Cullis J."/>
            <person name="Levesque C.A."/>
            <person name="Hambleton S."/>
        </authorList>
    </citation>
    <scope>NUCLEOTIDE SEQUENCE</scope>
    <source>
        <strain evidence="3">DAOMC 236422</strain>
    </source>
</reference>
<reference evidence="3" key="2">
    <citation type="journal article" date="2019" name="IMA Fungus">
        <title>Genome sequencing and comparison of five Tilletia species to identify candidate genes for the detection of regulated species infecting wheat.</title>
        <authorList>
            <person name="Nguyen H.D.T."/>
            <person name="Sultana T."/>
            <person name="Kesanakurti P."/>
            <person name="Hambleton S."/>
        </authorList>
    </citation>
    <scope>NUCLEOTIDE SEQUENCE</scope>
    <source>
        <strain evidence="3">DAOMC 236422</strain>
    </source>
</reference>
<feature type="domain" description="AMMECR1" evidence="2">
    <location>
        <begin position="23"/>
        <end position="248"/>
    </location>
</feature>
<dbReference type="InterPro" id="IPR036071">
    <property type="entry name" value="AMMECR1_dom_sf"/>
</dbReference>
<name>A0A8X7NEA1_9BASI</name>
<dbReference type="InterPro" id="IPR023473">
    <property type="entry name" value="AMMECR1"/>
</dbReference>
<dbReference type="InterPro" id="IPR027485">
    <property type="entry name" value="AMMECR1_N"/>
</dbReference>
<dbReference type="SUPFAM" id="SSF143447">
    <property type="entry name" value="AMMECR1-like"/>
    <property type="match status" value="1"/>
</dbReference>
<feature type="compositionally biased region" description="Polar residues" evidence="1">
    <location>
        <begin position="12"/>
        <end position="23"/>
    </location>
</feature>
<evidence type="ECO:0000259" key="2">
    <source>
        <dbReference type="PROSITE" id="PS51112"/>
    </source>
</evidence>
<dbReference type="Proteomes" id="UP000078113">
    <property type="component" value="Unassembled WGS sequence"/>
</dbReference>
<dbReference type="PROSITE" id="PS51112">
    <property type="entry name" value="AMMECR1"/>
    <property type="match status" value="1"/>
</dbReference>
<accession>A0A8X7NEA1</accession>
<organism evidence="3 4">
    <name type="scientific">Tilletia walkeri</name>
    <dbReference type="NCBI Taxonomy" id="117179"/>
    <lineage>
        <taxon>Eukaryota</taxon>
        <taxon>Fungi</taxon>
        <taxon>Dikarya</taxon>
        <taxon>Basidiomycota</taxon>
        <taxon>Ustilaginomycotina</taxon>
        <taxon>Exobasidiomycetes</taxon>
        <taxon>Tilletiales</taxon>
        <taxon>Tilletiaceae</taxon>
        <taxon>Tilletia</taxon>
    </lineage>
</organism>
<gene>
    <name evidence="3" type="ORF">A4X09_0g1919</name>
</gene>
<evidence type="ECO:0000256" key="1">
    <source>
        <dbReference type="SAM" id="MobiDB-lite"/>
    </source>
</evidence>
<sequence length="255" mass="28321">MAPDGQTERHSATQPTSSSSIAPKSTGAVQLEHCYYCFDVLEAELNSSSRTNGHRSRTSSSSAAAEVQAHFENGDEEFPLFVTWNIYPSSAVLPFKRKSGLRLRGCIGTFSPLPLAEGLRDYALTSALHDTRFNPIRTDEMPRLECGVSLLTEFEECENYLDWELGTHGIYIYLTNPHKSSSRSTLTATYLPDVAPEQGWSKTEAIDSAIQKAGWNGPVDEAMRLGLRVKRYQSEKISCTFEEWQVWKNGGAAEA</sequence>
<dbReference type="InterPro" id="IPR002733">
    <property type="entry name" value="AMMECR1_domain"/>
</dbReference>
<evidence type="ECO:0000313" key="3">
    <source>
        <dbReference type="EMBL" id="KAE8270430.1"/>
    </source>
</evidence>